<organism evidence="1 2">
    <name type="scientific">Colletotrichum truncatum</name>
    <name type="common">Anthracnose fungus</name>
    <name type="synonym">Colletotrichum capsici</name>
    <dbReference type="NCBI Taxonomy" id="5467"/>
    <lineage>
        <taxon>Eukaryota</taxon>
        <taxon>Fungi</taxon>
        <taxon>Dikarya</taxon>
        <taxon>Ascomycota</taxon>
        <taxon>Pezizomycotina</taxon>
        <taxon>Sordariomycetes</taxon>
        <taxon>Hypocreomycetidae</taxon>
        <taxon>Glomerellales</taxon>
        <taxon>Glomerellaceae</taxon>
        <taxon>Colletotrichum</taxon>
        <taxon>Colletotrichum truncatum species complex</taxon>
    </lineage>
</organism>
<comment type="caution">
    <text evidence="1">The sequence shown here is derived from an EMBL/GenBank/DDBJ whole genome shotgun (WGS) entry which is preliminary data.</text>
</comment>
<evidence type="ECO:0000313" key="2">
    <source>
        <dbReference type="Proteomes" id="UP000805649"/>
    </source>
</evidence>
<evidence type="ECO:0000313" key="1">
    <source>
        <dbReference type="EMBL" id="KAL0930343.1"/>
    </source>
</evidence>
<sequence length="284" mass="32769">MPEITTILWPPNLLSHTTTLLTSYLERHFYLATIYEICRIFSSVSVYVTLWLNVIIKITNLNDKLQEAANSDAYKRISSVNKFLLKGYLHGYFLIPNLAGPIWVYQYMNTRHDNLEKLSNLYGFAIGVLHLPLLLSVSMKLFLPLVFSGLCTAVEKLSKVIWMVSAYIPRNPVAAIQSLLRVLRDFLHGLPHKIVRLLDRQILRSENRFLVAVMWFAVLVHGLLFYRMIVDIFRPHLQRLAIELVADGLMTLGDKVFELGMWVESLVVRRGLWEGKGSWEARLL</sequence>
<proteinExistence type="predicted"/>
<name>A0ACC3YER6_COLTU</name>
<dbReference type="EMBL" id="VUJX02000011">
    <property type="protein sequence ID" value="KAL0930343.1"/>
    <property type="molecule type" value="Genomic_DNA"/>
</dbReference>
<keyword evidence="2" id="KW-1185">Reference proteome</keyword>
<accession>A0ACC3YER6</accession>
<gene>
    <name evidence="1" type="ORF">CTRU02_214418</name>
</gene>
<protein>
    <submittedName>
        <fullName evidence="1">Uncharacterized protein</fullName>
    </submittedName>
</protein>
<dbReference type="Proteomes" id="UP000805649">
    <property type="component" value="Unassembled WGS sequence"/>
</dbReference>
<reference evidence="1 2" key="1">
    <citation type="journal article" date="2020" name="Phytopathology">
        <title>Genome Sequence Resources of Colletotrichum truncatum, C. plurivorum, C. musicola, and C. sojae: Four Species Pathogenic to Soybean (Glycine max).</title>
        <authorList>
            <person name="Rogerio F."/>
            <person name="Boufleur T.R."/>
            <person name="Ciampi-Guillardi M."/>
            <person name="Sukno S.A."/>
            <person name="Thon M.R."/>
            <person name="Massola Junior N.S."/>
            <person name="Baroncelli R."/>
        </authorList>
    </citation>
    <scope>NUCLEOTIDE SEQUENCE [LARGE SCALE GENOMIC DNA]</scope>
    <source>
        <strain evidence="1 2">CMES1059</strain>
    </source>
</reference>